<evidence type="ECO:0000313" key="1">
    <source>
        <dbReference type="EMBL" id="JAH03411.1"/>
    </source>
</evidence>
<reference evidence="1" key="1">
    <citation type="submission" date="2014-11" db="EMBL/GenBank/DDBJ databases">
        <authorList>
            <person name="Amaro Gonzalez C."/>
        </authorList>
    </citation>
    <scope>NUCLEOTIDE SEQUENCE</scope>
</reference>
<proteinExistence type="predicted"/>
<dbReference type="AlphaFoldDB" id="A0A0E9PFM1"/>
<protein>
    <submittedName>
        <fullName evidence="1">Uncharacterized protein</fullName>
    </submittedName>
</protein>
<sequence>MHKFQAMLLNEGNGFILVTRKLWHKFQHYLSIAS</sequence>
<organism evidence="1">
    <name type="scientific">Anguilla anguilla</name>
    <name type="common">European freshwater eel</name>
    <name type="synonym">Muraena anguilla</name>
    <dbReference type="NCBI Taxonomy" id="7936"/>
    <lineage>
        <taxon>Eukaryota</taxon>
        <taxon>Metazoa</taxon>
        <taxon>Chordata</taxon>
        <taxon>Craniata</taxon>
        <taxon>Vertebrata</taxon>
        <taxon>Euteleostomi</taxon>
        <taxon>Actinopterygii</taxon>
        <taxon>Neopterygii</taxon>
        <taxon>Teleostei</taxon>
        <taxon>Anguilliformes</taxon>
        <taxon>Anguillidae</taxon>
        <taxon>Anguilla</taxon>
    </lineage>
</organism>
<dbReference type="EMBL" id="GBXM01105166">
    <property type="protein sequence ID" value="JAH03411.1"/>
    <property type="molecule type" value="Transcribed_RNA"/>
</dbReference>
<name>A0A0E9PFM1_ANGAN</name>
<accession>A0A0E9PFM1</accession>
<reference evidence="1" key="2">
    <citation type="journal article" date="2015" name="Fish Shellfish Immunol.">
        <title>Early steps in the European eel (Anguilla anguilla)-Vibrio vulnificus interaction in the gills: Role of the RtxA13 toxin.</title>
        <authorList>
            <person name="Callol A."/>
            <person name="Pajuelo D."/>
            <person name="Ebbesson L."/>
            <person name="Teles M."/>
            <person name="MacKenzie S."/>
            <person name="Amaro C."/>
        </authorList>
    </citation>
    <scope>NUCLEOTIDE SEQUENCE</scope>
</reference>